<dbReference type="InterPro" id="IPR012338">
    <property type="entry name" value="Beta-lactam/transpept-like"/>
</dbReference>
<dbReference type="InterPro" id="IPR001466">
    <property type="entry name" value="Beta-lactam-related"/>
</dbReference>
<feature type="region of interest" description="Disordered" evidence="1">
    <location>
        <begin position="1"/>
        <end position="36"/>
    </location>
</feature>
<evidence type="ECO:0000259" key="2">
    <source>
        <dbReference type="Pfam" id="PF00144"/>
    </source>
</evidence>
<gene>
    <name evidence="3" type="ORF">ABL78_4388</name>
</gene>
<evidence type="ECO:0000313" key="3">
    <source>
        <dbReference type="EMBL" id="KPI86565.1"/>
    </source>
</evidence>
<dbReference type="VEuPathDB" id="TriTrypDB:Lsey_0125_0230"/>
<dbReference type="Proteomes" id="UP000038009">
    <property type="component" value="Unassembled WGS sequence"/>
</dbReference>
<proteinExistence type="predicted"/>
<dbReference type="AlphaFoldDB" id="A0A0N1HWQ0"/>
<feature type="domain" description="Beta-lactamase-related" evidence="2">
    <location>
        <begin position="123"/>
        <end position="377"/>
    </location>
</feature>
<dbReference type="SUPFAM" id="SSF56601">
    <property type="entry name" value="beta-lactamase/transpeptidase-like"/>
    <property type="match status" value="1"/>
</dbReference>
<evidence type="ECO:0000256" key="1">
    <source>
        <dbReference type="SAM" id="MobiDB-lite"/>
    </source>
</evidence>
<dbReference type="OrthoDB" id="276262at2759"/>
<organism evidence="3 4">
    <name type="scientific">Leptomonas seymouri</name>
    <dbReference type="NCBI Taxonomy" id="5684"/>
    <lineage>
        <taxon>Eukaryota</taxon>
        <taxon>Discoba</taxon>
        <taxon>Euglenozoa</taxon>
        <taxon>Kinetoplastea</taxon>
        <taxon>Metakinetoplastina</taxon>
        <taxon>Trypanosomatida</taxon>
        <taxon>Trypanosomatidae</taxon>
        <taxon>Leishmaniinae</taxon>
        <taxon>Leptomonas</taxon>
    </lineage>
</organism>
<name>A0A0N1HWQ0_LEPSE</name>
<sequence length="521" mass="57715">MPKLEGAAQHREAGTEPPFKATAASTSTEPPLKLRIDFPPVKEKDEVVKGQRAAIKQEEIRDGIEHDVPPVIRSVLELSHLTMSGHSQWLRASPGYQGGLFHKGKPFCFSSGYRDALRPMDVEDKGNHMKLKDPLVYGVLSLPVTAAYLCDLHGRGVFDLQRPITDYLPELQGKLSEEVTARSILSFTHGVEDASLLKDAGVHPWRSFCSASICAATQKSIYEPINRFLAGGVGASTAVPLITGQQQRANLVQYIRSTHRITRSFRRSLRRARVSHSSVALLLAAVETQLKGRSFEDEIRTGFFEKAQSYGTGYGVPTLWKNPNELFYQPSGQALQHVRFKQPVPVGSLLNCGPAVFNGSLNLYAPCEDYGKLLLLSLDTIMDAREILGTPADTGGSAYYDFGVRYIPPKKELRLTASVFSTLDAVPAAASFRYSCEHDLGCFGIASCGTRGARVFANNLSRMIQHLFLKHVLAKGIDPQKQVDLDNPTQQPQVPDDKMQKLLNRQKFTAYFKKYDAHKRL</sequence>
<protein>
    <recommendedName>
        <fullName evidence="2">Beta-lactamase-related domain-containing protein</fullName>
    </recommendedName>
</protein>
<evidence type="ECO:0000313" key="4">
    <source>
        <dbReference type="Proteomes" id="UP000038009"/>
    </source>
</evidence>
<reference evidence="3 4" key="1">
    <citation type="journal article" date="2015" name="PLoS Pathog.">
        <title>Leptomonas seymouri: Adaptations to the Dixenous Life Cycle Analyzed by Genome Sequencing, Transcriptome Profiling and Co-infection with Leishmania donovani.</title>
        <authorList>
            <person name="Kraeva N."/>
            <person name="Butenko A."/>
            <person name="Hlavacova J."/>
            <person name="Kostygov A."/>
            <person name="Myskova J."/>
            <person name="Grybchuk D."/>
            <person name="Lestinova T."/>
            <person name="Votypka J."/>
            <person name="Volf P."/>
            <person name="Opperdoes F."/>
            <person name="Flegontov P."/>
            <person name="Lukes J."/>
            <person name="Yurchenko V."/>
        </authorList>
    </citation>
    <scope>NUCLEOTIDE SEQUENCE [LARGE SCALE GENOMIC DNA]</scope>
    <source>
        <strain evidence="3 4">ATCC 30220</strain>
    </source>
</reference>
<accession>A0A0N1HWQ0</accession>
<dbReference type="Gene3D" id="3.40.710.10">
    <property type="entry name" value="DD-peptidase/beta-lactamase superfamily"/>
    <property type="match status" value="1"/>
</dbReference>
<keyword evidence="4" id="KW-1185">Reference proteome</keyword>
<dbReference type="EMBL" id="LJSK01000125">
    <property type="protein sequence ID" value="KPI86565.1"/>
    <property type="molecule type" value="Genomic_DNA"/>
</dbReference>
<dbReference type="Pfam" id="PF00144">
    <property type="entry name" value="Beta-lactamase"/>
    <property type="match status" value="1"/>
</dbReference>
<dbReference type="OMA" id="HKGKPFC"/>
<comment type="caution">
    <text evidence="3">The sequence shown here is derived from an EMBL/GenBank/DDBJ whole genome shotgun (WGS) entry which is preliminary data.</text>
</comment>